<evidence type="ECO:0000256" key="2">
    <source>
        <dbReference type="ARBA" id="ARBA00012217"/>
    </source>
</evidence>
<comment type="pathway">
    <text evidence="1">Purine metabolism; IMP biosynthesis via de novo pathway; 5-amino-1-(5-phospho-D-ribosyl)imidazole-4-carboxamide from 5-amino-1-(5-phospho-D-ribosyl)imidazole-4-carboxylate: step 1/2.</text>
</comment>
<evidence type="ECO:0000256" key="1">
    <source>
        <dbReference type="ARBA" id="ARBA00004672"/>
    </source>
</evidence>
<gene>
    <name evidence="9" type="ORF">TrRE_jg3871</name>
</gene>
<dbReference type="Pfam" id="PF01259">
    <property type="entry name" value="SAICAR_synt"/>
    <property type="match status" value="1"/>
</dbReference>
<dbReference type="GO" id="GO:0004639">
    <property type="term" value="F:phosphoribosylaminoimidazolesuccinocarboxamide synthase activity"/>
    <property type="evidence" value="ECO:0007669"/>
    <property type="project" value="UniProtKB-EC"/>
</dbReference>
<dbReference type="OrthoDB" id="9991235at2759"/>
<keyword evidence="10" id="KW-1185">Reference proteome</keyword>
<evidence type="ECO:0000256" key="7">
    <source>
        <dbReference type="ARBA" id="ARBA00030409"/>
    </source>
</evidence>
<organism evidence="9 10">
    <name type="scientific">Triparma retinervis</name>
    <dbReference type="NCBI Taxonomy" id="2557542"/>
    <lineage>
        <taxon>Eukaryota</taxon>
        <taxon>Sar</taxon>
        <taxon>Stramenopiles</taxon>
        <taxon>Ochrophyta</taxon>
        <taxon>Bolidophyceae</taxon>
        <taxon>Parmales</taxon>
        <taxon>Triparmaceae</taxon>
        <taxon>Triparma</taxon>
    </lineage>
</organism>
<comment type="caution">
    <text evidence="9">The sequence shown here is derived from an EMBL/GenBank/DDBJ whole genome shotgun (WGS) entry which is preliminary data.</text>
</comment>
<dbReference type="PANTHER" id="PTHR43700:SF1">
    <property type="entry name" value="PHOSPHORIBOSYLAMINOIMIDAZOLE-SUCCINOCARBOXAMIDE SYNTHASE"/>
    <property type="match status" value="1"/>
</dbReference>
<dbReference type="SUPFAM" id="SSF56104">
    <property type="entry name" value="SAICAR synthase-like"/>
    <property type="match status" value="1"/>
</dbReference>
<dbReference type="GO" id="GO:0005524">
    <property type="term" value="F:ATP binding"/>
    <property type="evidence" value="ECO:0007669"/>
    <property type="project" value="UniProtKB-KW"/>
</dbReference>
<evidence type="ECO:0000256" key="4">
    <source>
        <dbReference type="ARBA" id="ARBA00022741"/>
    </source>
</evidence>
<dbReference type="Gene3D" id="3.30.470.20">
    <property type="entry name" value="ATP-grasp fold, B domain"/>
    <property type="match status" value="1"/>
</dbReference>
<feature type="domain" description="SAICAR synthetase/ADE2 N-terminal" evidence="8">
    <location>
        <begin position="41"/>
        <end position="269"/>
    </location>
</feature>
<dbReference type="EC" id="6.3.2.6" evidence="2"/>
<dbReference type="EMBL" id="BRXZ01002655">
    <property type="protein sequence ID" value="GMH67275.1"/>
    <property type="molecule type" value="Genomic_DNA"/>
</dbReference>
<sequence>MSAVERSTRVPFKEGHFAKIEACFDEKKQITGDNIGLENRTKGKVRDQYVYPNSIVLVTTDRQSGFDRALASVPYKGAVLNQISNFWFTKTASIIPNHIISVPHPNVTIGMKCTPFPIEMVVRSYVTGSTDTSIWKNYQNGVRDYCGIQLPEGLTKNQKLWDVLFTPTTKDEHDRPISCSEIVSSGLMTQSDLDYCKSKCIEVFKLGQEWASSKGLILVDTKFECGKDEEGNIRMIDEVMTPDSSRYWIKETYEERVKEGREPENIDKE</sequence>
<evidence type="ECO:0000313" key="10">
    <source>
        <dbReference type="Proteomes" id="UP001165082"/>
    </source>
</evidence>
<dbReference type="PANTHER" id="PTHR43700">
    <property type="entry name" value="PHOSPHORIBOSYLAMINOIMIDAZOLE-SUCCINOCARBOXAMIDE SYNTHASE"/>
    <property type="match status" value="1"/>
</dbReference>
<keyword evidence="6" id="KW-0067">ATP-binding</keyword>
<proteinExistence type="predicted"/>
<dbReference type="Gene3D" id="3.30.200.20">
    <property type="entry name" value="Phosphorylase Kinase, domain 1"/>
    <property type="match status" value="1"/>
</dbReference>
<evidence type="ECO:0000256" key="3">
    <source>
        <dbReference type="ARBA" id="ARBA00022598"/>
    </source>
</evidence>
<dbReference type="PROSITE" id="PS01057">
    <property type="entry name" value="SAICAR_SYNTHETASE_1"/>
    <property type="match status" value="1"/>
</dbReference>
<dbReference type="CDD" id="cd01414">
    <property type="entry name" value="SAICAR_synt_Sc"/>
    <property type="match status" value="1"/>
</dbReference>
<dbReference type="AlphaFoldDB" id="A0A9W7AC75"/>
<dbReference type="GO" id="GO:0005737">
    <property type="term" value="C:cytoplasm"/>
    <property type="evidence" value="ECO:0007669"/>
    <property type="project" value="TreeGrafter"/>
</dbReference>
<accession>A0A9W7AC75</accession>
<evidence type="ECO:0000256" key="5">
    <source>
        <dbReference type="ARBA" id="ARBA00022755"/>
    </source>
</evidence>
<evidence type="ECO:0000259" key="8">
    <source>
        <dbReference type="Pfam" id="PF01259"/>
    </source>
</evidence>
<evidence type="ECO:0000256" key="6">
    <source>
        <dbReference type="ARBA" id="ARBA00022840"/>
    </source>
</evidence>
<keyword evidence="4" id="KW-0547">Nucleotide-binding</keyword>
<protein>
    <recommendedName>
        <fullName evidence="2">phosphoribosylaminoimidazolesuccinocarboxamide synthase</fullName>
        <ecNumber evidence="2">6.3.2.6</ecNumber>
    </recommendedName>
    <alternativeName>
        <fullName evidence="7">SAICAR synthetase</fullName>
    </alternativeName>
</protein>
<keyword evidence="5" id="KW-0658">Purine biosynthesis</keyword>
<reference evidence="9" key="1">
    <citation type="submission" date="2022-07" db="EMBL/GenBank/DDBJ databases">
        <title>Genome analysis of Parmales, a sister group of diatoms, reveals the evolutionary specialization of diatoms from phago-mixotrophs to photoautotrophs.</title>
        <authorList>
            <person name="Ban H."/>
            <person name="Sato S."/>
            <person name="Yoshikawa S."/>
            <person name="Kazumasa Y."/>
            <person name="Nakamura Y."/>
            <person name="Ichinomiya M."/>
            <person name="Saitoh K."/>
            <person name="Sato N."/>
            <person name="Blanc-Mathieu R."/>
            <person name="Endo H."/>
            <person name="Kuwata A."/>
            <person name="Ogata H."/>
        </authorList>
    </citation>
    <scope>NUCLEOTIDE SEQUENCE</scope>
</reference>
<keyword evidence="3" id="KW-0436">Ligase</keyword>
<dbReference type="Proteomes" id="UP001165082">
    <property type="component" value="Unassembled WGS sequence"/>
</dbReference>
<dbReference type="InterPro" id="IPR028923">
    <property type="entry name" value="SAICAR_synt/ADE2_N"/>
</dbReference>
<name>A0A9W7AC75_9STRA</name>
<feature type="non-terminal residue" evidence="9">
    <location>
        <position position="1"/>
    </location>
</feature>
<dbReference type="GO" id="GO:0006189">
    <property type="term" value="P:'de novo' IMP biosynthetic process"/>
    <property type="evidence" value="ECO:0007669"/>
    <property type="project" value="TreeGrafter"/>
</dbReference>
<evidence type="ECO:0000313" key="9">
    <source>
        <dbReference type="EMBL" id="GMH67275.1"/>
    </source>
</evidence>
<dbReference type="InterPro" id="IPR018236">
    <property type="entry name" value="SAICAR_synthetase_CS"/>
</dbReference>